<name>A0ABT4T890_9ACTN</name>
<accession>A0ABT4T890</accession>
<gene>
    <name evidence="1" type="ORF">OUY24_34340</name>
</gene>
<keyword evidence="2" id="KW-1185">Reference proteome</keyword>
<dbReference type="RefSeq" id="WP_219548271.1">
    <property type="nucleotide sequence ID" value="NZ_BAABFD010000005.1"/>
</dbReference>
<proteinExistence type="predicted"/>
<dbReference type="Proteomes" id="UP001212498">
    <property type="component" value="Unassembled WGS sequence"/>
</dbReference>
<reference evidence="1 2" key="1">
    <citation type="submission" date="2022-11" db="EMBL/GenBank/DDBJ databases">
        <title>Nonomuraea corallina sp. nov., a new species of the genus Nonomuraea isolated from sea side sediment in Thai sea.</title>
        <authorList>
            <person name="Ngamcharungchit C."/>
            <person name="Matsumoto A."/>
            <person name="Suriyachadkun C."/>
            <person name="Panbangred W."/>
            <person name="Inahashi Y."/>
            <person name="Intra B."/>
        </authorList>
    </citation>
    <scope>NUCLEOTIDE SEQUENCE [LARGE SCALE GENOMIC DNA]</scope>
    <source>
        <strain evidence="1 2">DSM 43553</strain>
    </source>
</reference>
<evidence type="ECO:0000313" key="1">
    <source>
        <dbReference type="EMBL" id="MDA0645729.1"/>
    </source>
</evidence>
<dbReference type="EMBL" id="JAPNUD010000152">
    <property type="protein sequence ID" value="MDA0645729.1"/>
    <property type="molecule type" value="Genomic_DNA"/>
</dbReference>
<comment type="caution">
    <text evidence="1">The sequence shown here is derived from an EMBL/GenBank/DDBJ whole genome shotgun (WGS) entry which is preliminary data.</text>
</comment>
<protein>
    <submittedName>
        <fullName evidence="1">Uncharacterized protein</fullName>
    </submittedName>
</protein>
<evidence type="ECO:0000313" key="2">
    <source>
        <dbReference type="Proteomes" id="UP001212498"/>
    </source>
</evidence>
<organism evidence="1 2">
    <name type="scientific">Nonomuraea ferruginea</name>
    <dbReference type="NCBI Taxonomy" id="46174"/>
    <lineage>
        <taxon>Bacteria</taxon>
        <taxon>Bacillati</taxon>
        <taxon>Actinomycetota</taxon>
        <taxon>Actinomycetes</taxon>
        <taxon>Streptosporangiales</taxon>
        <taxon>Streptosporangiaceae</taxon>
        <taxon>Nonomuraea</taxon>
    </lineage>
</organism>
<sequence length="187" mass="20135">MISILLLAAAVAIPDGFMLYEKAAAKKDDNPEHSWAVSGRTAARLVVNPCDRATLARSGRKAAKTLIYTAVPDYSKSEQVILYTSKAGAKKAMRDIRSAVSACGTKSYRFTGKRVKLGDESIAVTGQAYSGRRVAIGGERGIVTRRANALVIYTVAGEWSKPATSDFKMQIKDSKKMLGKICRIAAC</sequence>